<feature type="compositionally biased region" description="Polar residues" evidence="6">
    <location>
        <begin position="120"/>
        <end position="142"/>
    </location>
</feature>
<dbReference type="OMA" id="HETHNTI"/>
<feature type="region of interest" description="Disordered" evidence="6">
    <location>
        <begin position="869"/>
        <end position="912"/>
    </location>
</feature>
<dbReference type="GO" id="GO:0008270">
    <property type="term" value="F:zinc ion binding"/>
    <property type="evidence" value="ECO:0007669"/>
    <property type="project" value="UniProtKB-KW"/>
</dbReference>
<sequence>MPSTRSTSLSDDDKKPNTRSKGGGKSSPWHGGKNSLHPSTKTSAKATSKDNRNESAKTMSKGLTSKKVLSSKTNCESNNEKSKCKVSITPEAKDVESEVPAEDQSLLLPNSEVHSDDKQQNTTIDPPQNKTFQDFSAQSQKTITKDNSDSSDIPVSLLLDSKMSPSKEINHINGSVFQEKSTHLISFSEKCNTSVILATKETTSLQSSDKLLGEVSRSSSSLCTLSNQMNEQLEPTTDCISEHLSDSAGEVHNEVANSNQTKLDDISNRKNNKACDNNPATATKLSKSTNNNELAQESSEGITVRKSGRRSIPNRKYLDMETDFSSRKSKSTTPTEKKPPKSPQTTKTSKAAQNSGASLMKRKLDLTPEKIPDKKYKLQAEEPVDKSPVKQHKTPKPQPPNSSTFSKKPEPQQNVISSLDNSVKTPSSSVPTLDSPTQISLDNTPVMSVLKDANEKVSNAMVQNIVQSFSPCQMEKVSDLIMTTSTTTSEQSLQEEVQPTITAEAETPCATIGTNSLESFNVTTDNSDSILSKHISENIQIFQNIQKDPKLKEDQIQITLPSQVEESIPEEMQHEKSISKSLDKSDSKADHVIIVHQEQQLDQSSEFFIGDKELIQKDLCENNVNNELNSVDQFSSIPTVDLQNSIPSSVVEPSYDVEVSLPSAKPIITFAEQLPHTSPYTVSLLNNSSKDKEAVESLMNETSISEKVLETPNVMMCLSSGGAELVSGSMALDVATHDDAQRLETEAAIQEITASFTQTFNGNDIVVTSEKDTIPKSSLSLAEAAKMVAESQTIVDLQEEVTLPISSLSHCTVQQISETTSSIASNNSNGVPPTAVASTQTPLQLPRKGVNSAKVGSIIKSLPLNASGHSKLNDKLDVEDECNDDEEDEEEEEEEDEEEEEEEEEGIDAADVPNQKLTQEFIIVHLPEGTQIKRQRVDHRSKEEGLVGVRVDVNGCYKCTECDYCTVKKVNWYKHRKKHLGLRPHSCIKCNYKATTSSNLKRHMAIHADLREYKCNQCSHYFRQKIHLERHMKYKHEEKKIRCPLCTYVCANENPDLKIHIKRRHVTSESTDGAMQAFTCGDCGLVTMSKKDLKQHAKFHRKGPELKLFCEQCSFVTDCESRLRRHVLTHTKVKPFKCGLCEYRGSQKEHVLRHMKSRHSIDIQRNPRRQRDDENGLDNLERDKGDFTSRDKIFACNHCTMKFSKLINLYKHLHTQHKTIMPSGGQNEFYCVVCDFKTINKKNLLVHMRKHNMQEQNPPSHVYSCVLCRYVNPKRRNLFQHMMKKHGIEIVMNMKDDWSSSCFIDNNVPTVHDKGETNEPQVMTVNNNVVTTTSDDCNQLMVVTDDGGSNPVQTVITIEDLASSMTKPVKMAQVTLPPETEELSHKQLTDDLTQQQHAADAVEGLQALAEQPGIVEPDSHSQSDDNEDDVILDDEDIKTESVETEDICNPSPIAADAPALVLNQLPDDGEVKDSVELTSDQIVHLSPGDYVEINGELYKVEISTEPAEETVTTTGDNGLEAVPVTAAVSELFGALPNYDTTVTVPPASSTSTFVA</sequence>
<feature type="domain" description="C2H2-type" evidence="7">
    <location>
        <begin position="1194"/>
        <end position="1222"/>
    </location>
</feature>
<keyword evidence="4" id="KW-0862">Zinc</keyword>
<protein>
    <recommendedName>
        <fullName evidence="7">C2H2-type domain-containing protein</fullName>
    </recommendedName>
</protein>
<organism evidence="8">
    <name type="scientific">Octopus bimaculoides</name>
    <name type="common">California two-spotted octopus</name>
    <dbReference type="NCBI Taxonomy" id="37653"/>
    <lineage>
        <taxon>Eukaryota</taxon>
        <taxon>Metazoa</taxon>
        <taxon>Spiralia</taxon>
        <taxon>Lophotrochozoa</taxon>
        <taxon>Mollusca</taxon>
        <taxon>Cephalopoda</taxon>
        <taxon>Coleoidea</taxon>
        <taxon>Octopodiformes</taxon>
        <taxon>Octopoda</taxon>
        <taxon>Incirrata</taxon>
        <taxon>Octopodidae</taxon>
        <taxon>Octopus</taxon>
    </lineage>
</organism>
<feature type="compositionally biased region" description="Basic and acidic residues" evidence="6">
    <location>
        <begin position="1169"/>
        <end position="1182"/>
    </location>
</feature>
<proteinExistence type="predicted"/>
<feature type="domain" description="C2H2-type" evidence="7">
    <location>
        <begin position="1108"/>
        <end position="1135"/>
    </location>
</feature>
<feature type="compositionally biased region" description="Polar residues" evidence="6">
    <location>
        <begin position="56"/>
        <end position="77"/>
    </location>
</feature>
<evidence type="ECO:0000256" key="2">
    <source>
        <dbReference type="ARBA" id="ARBA00022737"/>
    </source>
</evidence>
<name>A0A0L8GJZ5_OCTBM</name>
<evidence type="ECO:0000259" key="7">
    <source>
        <dbReference type="PROSITE" id="PS50157"/>
    </source>
</evidence>
<feature type="region of interest" description="Disordered" evidence="6">
    <location>
        <begin position="1"/>
        <end position="152"/>
    </location>
</feature>
<feature type="compositionally biased region" description="Basic and acidic residues" evidence="6">
    <location>
        <begin position="362"/>
        <end position="388"/>
    </location>
</feature>
<feature type="region of interest" description="Disordered" evidence="6">
    <location>
        <begin position="822"/>
        <end position="850"/>
    </location>
</feature>
<gene>
    <name evidence="8" type="ORF">OCBIM_22032230mg</name>
</gene>
<feature type="region of interest" description="Disordered" evidence="6">
    <location>
        <begin position="253"/>
        <end position="439"/>
    </location>
</feature>
<feature type="domain" description="C2H2-type" evidence="7">
    <location>
        <begin position="1078"/>
        <end position="1105"/>
    </location>
</feature>
<dbReference type="GO" id="GO:0000981">
    <property type="term" value="F:DNA-binding transcription factor activity, RNA polymerase II-specific"/>
    <property type="evidence" value="ECO:0007669"/>
    <property type="project" value="TreeGrafter"/>
</dbReference>
<dbReference type="Gene3D" id="3.30.160.60">
    <property type="entry name" value="Classic Zinc Finger"/>
    <property type="match status" value="5"/>
</dbReference>
<dbReference type="KEGG" id="obi:106876336"/>
<accession>A0A0L8GJZ5</accession>
<feature type="compositionally biased region" description="Polar residues" evidence="6">
    <location>
        <begin position="401"/>
        <end position="439"/>
    </location>
</feature>
<dbReference type="EMBL" id="KQ421487">
    <property type="protein sequence ID" value="KOF77332.1"/>
    <property type="molecule type" value="Genomic_DNA"/>
</dbReference>
<evidence type="ECO:0000256" key="6">
    <source>
        <dbReference type="SAM" id="MobiDB-lite"/>
    </source>
</evidence>
<keyword evidence="3 5" id="KW-0863">Zinc-finger</keyword>
<feature type="compositionally biased region" description="Polar residues" evidence="6">
    <location>
        <begin position="822"/>
        <end position="843"/>
    </location>
</feature>
<dbReference type="InterPro" id="IPR013087">
    <property type="entry name" value="Znf_C2H2_type"/>
</dbReference>
<dbReference type="OrthoDB" id="2687452at2759"/>
<feature type="compositionally biased region" description="Polar residues" evidence="6">
    <location>
        <begin position="36"/>
        <end position="46"/>
    </location>
</feature>
<evidence type="ECO:0000256" key="4">
    <source>
        <dbReference type="ARBA" id="ARBA00022833"/>
    </source>
</evidence>
<dbReference type="PROSITE" id="PS50157">
    <property type="entry name" value="ZINC_FINGER_C2H2_2"/>
    <property type="match status" value="6"/>
</dbReference>
<dbReference type="EMBL" id="KQ421487">
    <property type="protein sequence ID" value="KOF77331.1"/>
    <property type="molecule type" value="Genomic_DNA"/>
</dbReference>
<keyword evidence="2" id="KW-0677">Repeat</keyword>
<dbReference type="GO" id="GO:0043565">
    <property type="term" value="F:sequence-specific DNA binding"/>
    <property type="evidence" value="ECO:0007669"/>
    <property type="project" value="TreeGrafter"/>
</dbReference>
<keyword evidence="1" id="KW-0479">Metal-binding</keyword>
<evidence type="ECO:0000256" key="5">
    <source>
        <dbReference type="PROSITE-ProRule" id="PRU00042"/>
    </source>
</evidence>
<dbReference type="SUPFAM" id="SSF57667">
    <property type="entry name" value="beta-beta-alpha zinc fingers"/>
    <property type="match status" value="3"/>
</dbReference>
<reference evidence="8" key="1">
    <citation type="submission" date="2015-07" db="EMBL/GenBank/DDBJ databases">
        <title>MeaNS - Measles Nucleotide Surveillance Program.</title>
        <authorList>
            <person name="Tran T."/>
            <person name="Druce J."/>
        </authorList>
    </citation>
    <scope>NUCLEOTIDE SEQUENCE</scope>
    <source>
        <strain evidence="8">UCB-OBI-ISO-001</strain>
        <tissue evidence="8">Gonad</tissue>
    </source>
</reference>
<dbReference type="InterPro" id="IPR036236">
    <property type="entry name" value="Znf_C2H2_sf"/>
</dbReference>
<feature type="region of interest" description="Disordered" evidence="6">
    <location>
        <begin position="1154"/>
        <end position="1182"/>
    </location>
</feature>
<feature type="domain" description="C2H2-type" evidence="7">
    <location>
        <begin position="985"/>
        <end position="1012"/>
    </location>
</feature>
<evidence type="ECO:0000313" key="8">
    <source>
        <dbReference type="EMBL" id="KOF77332.1"/>
    </source>
</evidence>
<dbReference type="SMART" id="SM00355">
    <property type="entry name" value="ZnF_C2H2"/>
    <property type="match status" value="10"/>
</dbReference>
<dbReference type="GO" id="GO:0005634">
    <property type="term" value="C:nucleus"/>
    <property type="evidence" value="ECO:0007669"/>
    <property type="project" value="TreeGrafter"/>
</dbReference>
<feature type="domain" description="C2H2-type" evidence="7">
    <location>
        <begin position="1013"/>
        <end position="1041"/>
    </location>
</feature>
<dbReference type="PANTHER" id="PTHR24408:SF58">
    <property type="entry name" value="TRANSCRIPTION FACTOR (TFIIIA), PUTATIVE (AFU_ORTHOLOGUE AFUA_1G05150)-RELATED"/>
    <property type="match status" value="1"/>
</dbReference>
<dbReference type="PANTHER" id="PTHR24408">
    <property type="entry name" value="ZINC FINGER PROTEIN"/>
    <property type="match status" value="1"/>
</dbReference>
<feature type="compositionally biased region" description="Acidic residues" evidence="6">
    <location>
        <begin position="877"/>
        <end position="908"/>
    </location>
</feature>
<feature type="domain" description="C2H2-type" evidence="7">
    <location>
        <begin position="957"/>
        <end position="984"/>
    </location>
</feature>
<dbReference type="PROSITE" id="PS00028">
    <property type="entry name" value="ZINC_FINGER_C2H2_1"/>
    <property type="match status" value="2"/>
</dbReference>
<feature type="compositionally biased region" description="Polar residues" evidence="6">
    <location>
        <begin position="274"/>
        <end position="301"/>
    </location>
</feature>
<evidence type="ECO:0000256" key="1">
    <source>
        <dbReference type="ARBA" id="ARBA00022723"/>
    </source>
</evidence>
<evidence type="ECO:0000256" key="3">
    <source>
        <dbReference type="ARBA" id="ARBA00022771"/>
    </source>
</evidence>
<dbReference type="FunFam" id="3.30.160.60:FF:000446">
    <property type="entry name" value="Zinc finger protein"/>
    <property type="match status" value="1"/>
</dbReference>